<gene>
    <name evidence="4" type="ORF">A2765_06130</name>
</gene>
<dbReference type="AlphaFoldDB" id="A0A1F6D8C9"/>
<sequence length="445" mass="50489">MEVLAPALPVVKNPTSKKNSDAQKFVNGEVHNWYRIILGYSDHLVSHLLDEFKIQPGQIVLDPFCGTGTTLIESKKRGVEAIGIDANPSSCFAARVKTNWSPNPQTLLDLIEPLTENYSRHERTKRLAQNDPTYAYLKESGMLKRGWISPRPLRKVLAMKAAIIDLKTQKKYRDLLTLSLISEVVSSASNVKFGPELYCGKAKKDHDVLSGVTKRIQTMVDDLKKTSLVKNVPTTVLEGDARYCGKILHASLLERKVDVIICSPPYPTEHDYTRNSRLELALLEEVRDRLSLQRIKRQMVRSHTKGIYVEDNDSDLVKDYLLINKIATQIEKKAAKKKHGFARLYSKVLKEYFGGMKRHFSEVKPLLAPGAFCAYVVGDQSSYLRVHIPTAQILSAIATEVGFEPVDIRTWRTRWSTTTSRKIEENILIFRNPSINNEKRENKSK</sequence>
<dbReference type="PROSITE" id="PS01261">
    <property type="entry name" value="UPF0020"/>
    <property type="match status" value="1"/>
</dbReference>
<dbReference type="InterPro" id="IPR029063">
    <property type="entry name" value="SAM-dependent_MTases_sf"/>
</dbReference>
<dbReference type="InterPro" id="IPR002941">
    <property type="entry name" value="DNA_methylase_N4/N6"/>
</dbReference>
<evidence type="ECO:0000256" key="1">
    <source>
        <dbReference type="ARBA" id="ARBA00022603"/>
    </source>
</evidence>
<dbReference type="Gene3D" id="3.40.50.150">
    <property type="entry name" value="Vaccinia Virus protein VP39"/>
    <property type="match status" value="2"/>
</dbReference>
<dbReference type="SUPFAM" id="SSF53335">
    <property type="entry name" value="S-adenosyl-L-methionine-dependent methyltransferases"/>
    <property type="match status" value="1"/>
</dbReference>
<dbReference type="PANTHER" id="PTHR13370">
    <property type="entry name" value="RNA METHYLASE-RELATED"/>
    <property type="match status" value="1"/>
</dbReference>
<feature type="domain" description="DNA methylase N-4/N-6" evidence="3">
    <location>
        <begin position="54"/>
        <end position="91"/>
    </location>
</feature>
<dbReference type="GO" id="GO:0003677">
    <property type="term" value="F:DNA binding"/>
    <property type="evidence" value="ECO:0007669"/>
    <property type="project" value="InterPro"/>
</dbReference>
<proteinExistence type="predicted"/>
<dbReference type="EMBL" id="MFLA01000047">
    <property type="protein sequence ID" value="OGG57688.1"/>
    <property type="molecule type" value="Genomic_DNA"/>
</dbReference>
<protein>
    <recommendedName>
        <fullName evidence="3">DNA methylase N-4/N-6 domain-containing protein</fullName>
    </recommendedName>
</protein>
<name>A0A1F6D8C9_9BACT</name>
<dbReference type="GO" id="GO:0005737">
    <property type="term" value="C:cytoplasm"/>
    <property type="evidence" value="ECO:0007669"/>
    <property type="project" value="TreeGrafter"/>
</dbReference>
<evidence type="ECO:0000313" key="4">
    <source>
        <dbReference type="EMBL" id="OGG57688.1"/>
    </source>
</evidence>
<dbReference type="Proteomes" id="UP000176377">
    <property type="component" value="Unassembled WGS sequence"/>
</dbReference>
<dbReference type="GO" id="GO:0032259">
    <property type="term" value="P:methylation"/>
    <property type="evidence" value="ECO:0007669"/>
    <property type="project" value="UniProtKB-KW"/>
</dbReference>
<evidence type="ECO:0000313" key="5">
    <source>
        <dbReference type="Proteomes" id="UP000176377"/>
    </source>
</evidence>
<dbReference type="InterPro" id="IPR053943">
    <property type="entry name" value="RlmKL-like_Mtase_CS"/>
</dbReference>
<evidence type="ECO:0000256" key="2">
    <source>
        <dbReference type="ARBA" id="ARBA00022679"/>
    </source>
</evidence>
<comment type="caution">
    <text evidence="4">The sequence shown here is derived from an EMBL/GenBank/DDBJ whole genome shotgun (WGS) entry which is preliminary data.</text>
</comment>
<dbReference type="PANTHER" id="PTHR13370:SF3">
    <property type="entry name" value="TRNA (GUANINE(10)-N2)-METHYLTRANSFERASE HOMOLOG"/>
    <property type="match status" value="1"/>
</dbReference>
<dbReference type="Pfam" id="PF01555">
    <property type="entry name" value="N6_N4_Mtase"/>
    <property type="match status" value="1"/>
</dbReference>
<organism evidence="4 5">
    <name type="scientific">Candidatus Kaiserbacteria bacterium RIFCSPHIGHO2_01_FULL_56_24</name>
    <dbReference type="NCBI Taxonomy" id="1798487"/>
    <lineage>
        <taxon>Bacteria</taxon>
        <taxon>Candidatus Kaiseribacteriota</taxon>
    </lineage>
</organism>
<reference evidence="4 5" key="1">
    <citation type="journal article" date="2016" name="Nat. Commun.">
        <title>Thousands of microbial genomes shed light on interconnected biogeochemical processes in an aquifer system.</title>
        <authorList>
            <person name="Anantharaman K."/>
            <person name="Brown C.T."/>
            <person name="Hug L.A."/>
            <person name="Sharon I."/>
            <person name="Castelle C.J."/>
            <person name="Probst A.J."/>
            <person name="Thomas B.C."/>
            <person name="Singh A."/>
            <person name="Wilkins M.J."/>
            <person name="Karaoz U."/>
            <person name="Brodie E.L."/>
            <person name="Williams K.H."/>
            <person name="Hubbard S.S."/>
            <person name="Banfield J.F."/>
        </authorList>
    </citation>
    <scope>NUCLEOTIDE SEQUENCE [LARGE SCALE GENOMIC DNA]</scope>
</reference>
<evidence type="ECO:0000259" key="3">
    <source>
        <dbReference type="Pfam" id="PF01555"/>
    </source>
</evidence>
<keyword evidence="1" id="KW-0489">Methyltransferase</keyword>
<keyword evidence="2" id="KW-0808">Transferase</keyword>
<dbReference type="GO" id="GO:0008170">
    <property type="term" value="F:N-methyltransferase activity"/>
    <property type="evidence" value="ECO:0007669"/>
    <property type="project" value="InterPro"/>
</dbReference>
<accession>A0A1F6D8C9</accession>